<feature type="region of interest" description="Disordered" evidence="1">
    <location>
        <begin position="16"/>
        <end position="35"/>
    </location>
</feature>
<evidence type="ECO:0000313" key="3">
    <source>
        <dbReference type="Proteomes" id="UP000007322"/>
    </source>
</evidence>
<dbReference type="HOGENOM" id="CLU_2387700_0_0_1"/>
<accession>G2Q6U4</accession>
<dbReference type="Proteomes" id="UP000007322">
    <property type="component" value="Chromosome 1"/>
</dbReference>
<name>G2Q6U4_THET4</name>
<dbReference type="GeneID" id="11512984"/>
<gene>
    <name evidence="2" type="ORF">MYCTH_2295861</name>
</gene>
<evidence type="ECO:0000256" key="1">
    <source>
        <dbReference type="SAM" id="MobiDB-lite"/>
    </source>
</evidence>
<dbReference type="VEuPathDB" id="FungiDB:MYCTH_2295861"/>
<proteinExistence type="predicted"/>
<dbReference type="InParanoid" id="G2Q6U4"/>
<keyword evidence="3" id="KW-1185">Reference proteome</keyword>
<sequence>MEEDIQERKRLRIPVPKYDAFSSGEPSPDPSLVPSKSYLETWRSRPKMEALELKETEENGNGEGESSEEKQNIAVKKIMDDALGNVTEDVQGGQ</sequence>
<organism evidence="2 3">
    <name type="scientific">Thermothelomyces thermophilus (strain ATCC 42464 / BCRC 31852 / DSM 1799)</name>
    <name type="common">Sporotrichum thermophile</name>
    <dbReference type="NCBI Taxonomy" id="573729"/>
    <lineage>
        <taxon>Eukaryota</taxon>
        <taxon>Fungi</taxon>
        <taxon>Dikarya</taxon>
        <taxon>Ascomycota</taxon>
        <taxon>Pezizomycotina</taxon>
        <taxon>Sordariomycetes</taxon>
        <taxon>Sordariomycetidae</taxon>
        <taxon>Sordariales</taxon>
        <taxon>Chaetomiaceae</taxon>
        <taxon>Thermothelomyces</taxon>
    </lineage>
</organism>
<feature type="region of interest" description="Disordered" evidence="1">
    <location>
        <begin position="51"/>
        <end position="72"/>
    </location>
</feature>
<protein>
    <submittedName>
        <fullName evidence="2">Uncharacterized protein</fullName>
    </submittedName>
</protein>
<dbReference type="RefSeq" id="XP_003659167.1">
    <property type="nucleotide sequence ID" value="XM_003659119.1"/>
</dbReference>
<reference evidence="2 3" key="1">
    <citation type="journal article" date="2011" name="Nat. Biotechnol.">
        <title>Comparative genomic analysis of the thermophilic biomass-degrading fungi Myceliophthora thermophila and Thielavia terrestris.</title>
        <authorList>
            <person name="Berka R.M."/>
            <person name="Grigoriev I.V."/>
            <person name="Otillar R."/>
            <person name="Salamov A."/>
            <person name="Grimwood J."/>
            <person name="Reid I."/>
            <person name="Ishmael N."/>
            <person name="John T."/>
            <person name="Darmond C."/>
            <person name="Moisan M.-C."/>
            <person name="Henrissat B."/>
            <person name="Coutinho P.M."/>
            <person name="Lombard V."/>
            <person name="Natvig D.O."/>
            <person name="Lindquist E."/>
            <person name="Schmutz J."/>
            <person name="Lucas S."/>
            <person name="Harris P."/>
            <person name="Powlowski J."/>
            <person name="Bellemare A."/>
            <person name="Taylor D."/>
            <person name="Butler G."/>
            <person name="de Vries R.P."/>
            <person name="Allijn I.E."/>
            <person name="van den Brink J."/>
            <person name="Ushinsky S."/>
            <person name="Storms R."/>
            <person name="Powell A.J."/>
            <person name="Paulsen I.T."/>
            <person name="Elbourne L.D.H."/>
            <person name="Baker S.E."/>
            <person name="Magnuson J."/>
            <person name="LaBoissiere S."/>
            <person name="Clutterbuck A.J."/>
            <person name="Martinez D."/>
            <person name="Wogulis M."/>
            <person name="de Leon A.L."/>
            <person name="Rey M.W."/>
            <person name="Tsang A."/>
        </authorList>
    </citation>
    <scope>NUCLEOTIDE SEQUENCE [LARGE SCALE GENOMIC DNA]</scope>
    <source>
        <strain evidence="3">ATCC 42464 / BCRC 31852 / DSM 1799</strain>
    </source>
</reference>
<evidence type="ECO:0000313" key="2">
    <source>
        <dbReference type="EMBL" id="AEO53922.1"/>
    </source>
</evidence>
<dbReference type="EMBL" id="CP003002">
    <property type="protein sequence ID" value="AEO53922.1"/>
    <property type="molecule type" value="Genomic_DNA"/>
</dbReference>
<dbReference type="AlphaFoldDB" id="G2Q6U4"/>
<dbReference type="KEGG" id="mtm:MYCTH_2295861"/>